<dbReference type="EMBL" id="OZ004257">
    <property type="protein sequence ID" value="CAK7909719.1"/>
    <property type="molecule type" value="Genomic_DNA"/>
</dbReference>
<keyword evidence="3" id="KW-1185">Reference proteome</keyword>
<evidence type="ECO:0000313" key="3">
    <source>
        <dbReference type="Proteomes" id="UP001497600"/>
    </source>
</evidence>
<protein>
    <submittedName>
        <fullName evidence="2">Uncharacterized protein</fullName>
    </submittedName>
</protein>
<feature type="region of interest" description="Disordered" evidence="1">
    <location>
        <begin position="6"/>
        <end position="60"/>
    </location>
</feature>
<evidence type="ECO:0000313" key="2">
    <source>
        <dbReference type="EMBL" id="CAK7909719.1"/>
    </source>
</evidence>
<accession>A0ABP0EDS6</accession>
<name>A0ABP0EDS6_9ASCO</name>
<evidence type="ECO:0000256" key="1">
    <source>
        <dbReference type="SAM" id="MobiDB-lite"/>
    </source>
</evidence>
<feature type="compositionally biased region" description="Polar residues" evidence="1">
    <location>
        <begin position="119"/>
        <end position="129"/>
    </location>
</feature>
<organism evidence="2 3">
    <name type="scientific">[Candida] anglica</name>
    <dbReference type="NCBI Taxonomy" id="148631"/>
    <lineage>
        <taxon>Eukaryota</taxon>
        <taxon>Fungi</taxon>
        <taxon>Dikarya</taxon>
        <taxon>Ascomycota</taxon>
        <taxon>Saccharomycotina</taxon>
        <taxon>Pichiomycetes</taxon>
        <taxon>Debaryomycetaceae</taxon>
        <taxon>Kurtzmaniella</taxon>
    </lineage>
</organism>
<dbReference type="Proteomes" id="UP001497600">
    <property type="component" value="Chromosome E"/>
</dbReference>
<proteinExistence type="predicted"/>
<sequence length="178" mass="19740">MIYFEANVTTTSPMYPQPQIPHQDHQHQHQHQHQQHPPAPPHNSSLPPHDGTRTEAPLAGIGSNPALAKFAENDIQLLKQLLVTGEKNKWKQITKEINTHALMRRTGVTSVSDIPADSGSPTDESNSKNVSPTFVIKQYQSLLGLPNNALYFGTVGSSLPYIVAERGWDDILHEDDVE</sequence>
<gene>
    <name evidence="2" type="ORF">CAAN4_E16204</name>
</gene>
<reference evidence="2 3" key="1">
    <citation type="submission" date="2024-01" db="EMBL/GenBank/DDBJ databases">
        <authorList>
            <consortium name="Genoscope - CEA"/>
            <person name="William W."/>
        </authorList>
    </citation>
    <scope>NUCLEOTIDE SEQUENCE [LARGE SCALE GENOMIC DNA]</scope>
    <source>
        <strain evidence="2 3">29B2s-10</strain>
    </source>
</reference>
<feature type="region of interest" description="Disordered" evidence="1">
    <location>
        <begin position="110"/>
        <end position="129"/>
    </location>
</feature>